<dbReference type="EMBL" id="BAAAZY010000024">
    <property type="protein sequence ID" value="GAA4079598.1"/>
    <property type="molecule type" value="Genomic_DNA"/>
</dbReference>
<evidence type="ECO:0000256" key="2">
    <source>
        <dbReference type="SAM" id="MobiDB-lite"/>
    </source>
</evidence>
<dbReference type="Pfam" id="PF00589">
    <property type="entry name" value="Phage_integrase"/>
    <property type="match status" value="1"/>
</dbReference>
<feature type="region of interest" description="Disordered" evidence="2">
    <location>
        <begin position="1"/>
        <end position="21"/>
    </location>
</feature>
<feature type="domain" description="Tyr recombinase" evidence="3">
    <location>
        <begin position="1"/>
        <end position="121"/>
    </location>
</feature>
<evidence type="ECO:0000313" key="5">
    <source>
        <dbReference type="Proteomes" id="UP001499984"/>
    </source>
</evidence>
<feature type="region of interest" description="Disordered" evidence="2">
    <location>
        <begin position="127"/>
        <end position="153"/>
    </location>
</feature>
<evidence type="ECO:0000256" key="1">
    <source>
        <dbReference type="ARBA" id="ARBA00023172"/>
    </source>
</evidence>
<protein>
    <recommendedName>
        <fullName evidence="3">Tyr recombinase domain-containing protein</fullName>
    </recommendedName>
</protein>
<comment type="caution">
    <text evidence="4">The sequence shown here is derived from an EMBL/GenBank/DDBJ whole genome shotgun (WGS) entry which is preliminary data.</text>
</comment>
<organism evidence="4 5">
    <name type="scientific">Streptomyces shaanxiensis</name>
    <dbReference type="NCBI Taxonomy" id="653357"/>
    <lineage>
        <taxon>Bacteria</taxon>
        <taxon>Bacillati</taxon>
        <taxon>Actinomycetota</taxon>
        <taxon>Actinomycetes</taxon>
        <taxon>Kitasatosporales</taxon>
        <taxon>Streptomycetaceae</taxon>
        <taxon>Streptomyces</taxon>
    </lineage>
</organism>
<sequence length="153" mass="17390">MLRERRAQQLAERDERNRHVAEERAKGTEVADWVDMGKVWTEPDGTWLHPEKVSEEFRRICKRAGLPPINLRDLRHLAATLTHVGGGDIFAVKKVLRHSSIQLTGDTYTELLEEVDRDIAEKAAGLVPRARRGTDSRRETAASCGSRKRVRQA</sequence>
<dbReference type="InterPro" id="IPR011010">
    <property type="entry name" value="DNA_brk_join_enz"/>
</dbReference>
<accession>A0ABP7W2F6</accession>
<reference evidence="5" key="1">
    <citation type="journal article" date="2019" name="Int. J. Syst. Evol. Microbiol.">
        <title>The Global Catalogue of Microorganisms (GCM) 10K type strain sequencing project: providing services to taxonomists for standard genome sequencing and annotation.</title>
        <authorList>
            <consortium name="The Broad Institute Genomics Platform"/>
            <consortium name="The Broad Institute Genome Sequencing Center for Infectious Disease"/>
            <person name="Wu L."/>
            <person name="Ma J."/>
        </authorList>
    </citation>
    <scope>NUCLEOTIDE SEQUENCE [LARGE SCALE GENOMIC DNA]</scope>
    <source>
        <strain evidence="5">JCM 16925</strain>
    </source>
</reference>
<gene>
    <name evidence="4" type="ORF">GCM10022233_69290</name>
</gene>
<proteinExistence type="predicted"/>
<dbReference type="PROSITE" id="PS51898">
    <property type="entry name" value="TYR_RECOMBINASE"/>
    <property type="match status" value="1"/>
</dbReference>
<dbReference type="Gene3D" id="1.10.443.10">
    <property type="entry name" value="Intergrase catalytic core"/>
    <property type="match status" value="1"/>
</dbReference>
<keyword evidence="1" id="KW-0233">DNA recombination</keyword>
<dbReference type="Proteomes" id="UP001499984">
    <property type="component" value="Unassembled WGS sequence"/>
</dbReference>
<evidence type="ECO:0000259" key="3">
    <source>
        <dbReference type="PROSITE" id="PS51898"/>
    </source>
</evidence>
<evidence type="ECO:0000313" key="4">
    <source>
        <dbReference type="EMBL" id="GAA4079598.1"/>
    </source>
</evidence>
<dbReference type="SUPFAM" id="SSF56349">
    <property type="entry name" value="DNA breaking-rejoining enzymes"/>
    <property type="match status" value="1"/>
</dbReference>
<keyword evidence="5" id="KW-1185">Reference proteome</keyword>
<name>A0ABP7W2F6_9ACTN</name>
<dbReference type="InterPro" id="IPR002104">
    <property type="entry name" value="Integrase_catalytic"/>
</dbReference>
<dbReference type="InterPro" id="IPR013762">
    <property type="entry name" value="Integrase-like_cat_sf"/>
</dbReference>